<dbReference type="Proteomes" id="UP000775872">
    <property type="component" value="Unassembled WGS sequence"/>
</dbReference>
<keyword evidence="2" id="KW-1185">Reference proteome</keyword>
<protein>
    <submittedName>
        <fullName evidence="1">Uncharacterized protein</fullName>
    </submittedName>
</protein>
<reference evidence="1 2" key="2">
    <citation type="submission" date="2021-10" db="EMBL/GenBank/DDBJ databases">
        <authorList>
            <person name="Piombo E."/>
        </authorList>
    </citation>
    <scope>NUCLEOTIDE SEQUENCE [LARGE SCALE GENOMIC DNA]</scope>
</reference>
<organism evidence="1 2">
    <name type="scientific">Clonostachys solani</name>
    <dbReference type="NCBI Taxonomy" id="160281"/>
    <lineage>
        <taxon>Eukaryota</taxon>
        <taxon>Fungi</taxon>
        <taxon>Dikarya</taxon>
        <taxon>Ascomycota</taxon>
        <taxon>Pezizomycotina</taxon>
        <taxon>Sordariomycetes</taxon>
        <taxon>Hypocreomycetidae</taxon>
        <taxon>Hypocreales</taxon>
        <taxon>Bionectriaceae</taxon>
        <taxon>Clonostachys</taxon>
    </lineage>
</organism>
<name>A0A9N9W3C3_9HYPO</name>
<sequence>MDFLVESCHPLHTIEAVANGERRYQDSPPDQAEVVGTRPFPWGGRLEARLPEPLLCWETLGKGRMMLPYWEFQRDIAQVVGVAGLVDGAVTPVPELAVIEGIDHLVQKT</sequence>
<dbReference type="EMBL" id="CABFOC020000002">
    <property type="protein sequence ID" value="CAH0041175.1"/>
    <property type="molecule type" value="Genomic_DNA"/>
</dbReference>
<comment type="caution">
    <text evidence="1">The sequence shown here is derived from an EMBL/GenBank/DDBJ whole genome shotgun (WGS) entry which is preliminary data.</text>
</comment>
<gene>
    <name evidence="1" type="ORF">CSOL1703_00004174</name>
</gene>
<proteinExistence type="predicted"/>
<evidence type="ECO:0000313" key="2">
    <source>
        <dbReference type="Proteomes" id="UP000775872"/>
    </source>
</evidence>
<evidence type="ECO:0000313" key="1">
    <source>
        <dbReference type="EMBL" id="CAH0041175.1"/>
    </source>
</evidence>
<accession>A0A9N9W3C3</accession>
<reference evidence="2" key="1">
    <citation type="submission" date="2019-06" db="EMBL/GenBank/DDBJ databases">
        <authorList>
            <person name="Broberg M."/>
        </authorList>
    </citation>
    <scope>NUCLEOTIDE SEQUENCE [LARGE SCALE GENOMIC DNA]</scope>
</reference>
<dbReference type="AlphaFoldDB" id="A0A9N9W3C3"/>